<evidence type="ECO:0000313" key="2">
    <source>
        <dbReference type="Proteomes" id="UP000478052"/>
    </source>
</evidence>
<dbReference type="EMBL" id="VUJU01007188">
    <property type="protein sequence ID" value="KAF0746495.1"/>
    <property type="molecule type" value="Genomic_DNA"/>
</dbReference>
<dbReference type="OrthoDB" id="6619368at2759"/>
<name>A0A6G0Y0C1_APHCR</name>
<protein>
    <submittedName>
        <fullName evidence="1">DDE Tnp4 domain-containing protein</fullName>
    </submittedName>
</protein>
<evidence type="ECO:0000313" key="1">
    <source>
        <dbReference type="EMBL" id="KAF0746495.1"/>
    </source>
</evidence>
<organism evidence="1 2">
    <name type="scientific">Aphis craccivora</name>
    <name type="common">Cowpea aphid</name>
    <dbReference type="NCBI Taxonomy" id="307492"/>
    <lineage>
        <taxon>Eukaryota</taxon>
        <taxon>Metazoa</taxon>
        <taxon>Ecdysozoa</taxon>
        <taxon>Arthropoda</taxon>
        <taxon>Hexapoda</taxon>
        <taxon>Insecta</taxon>
        <taxon>Pterygota</taxon>
        <taxon>Neoptera</taxon>
        <taxon>Paraneoptera</taxon>
        <taxon>Hemiptera</taxon>
        <taxon>Sternorrhyncha</taxon>
        <taxon>Aphidomorpha</taxon>
        <taxon>Aphidoidea</taxon>
        <taxon>Aphididae</taxon>
        <taxon>Aphidini</taxon>
        <taxon>Aphis</taxon>
        <taxon>Aphis</taxon>
    </lineage>
</organism>
<proteinExistence type="predicted"/>
<reference evidence="1 2" key="1">
    <citation type="submission" date="2019-08" db="EMBL/GenBank/DDBJ databases">
        <title>Whole genome of Aphis craccivora.</title>
        <authorList>
            <person name="Voronova N.V."/>
            <person name="Shulinski R.S."/>
            <person name="Bandarenka Y.V."/>
            <person name="Zhorov D.G."/>
            <person name="Warner D."/>
        </authorList>
    </citation>
    <scope>NUCLEOTIDE SEQUENCE [LARGE SCALE GENOMIC DNA]</scope>
    <source>
        <strain evidence="1">180601</strain>
        <tissue evidence="1">Whole Body</tissue>
    </source>
</reference>
<comment type="caution">
    <text evidence="1">The sequence shown here is derived from an EMBL/GenBank/DDBJ whole genome shotgun (WGS) entry which is preliminary data.</text>
</comment>
<gene>
    <name evidence="1" type="ORF">FWK35_00017233</name>
</gene>
<dbReference type="AlphaFoldDB" id="A0A6G0Y0C1"/>
<sequence>MSSKDNLKEVAHHIKTEYPELNFENVSVSDICNIIFKKNNYHELRKSIVNAMNEKLHLLISTLKL</sequence>
<accession>A0A6G0Y0C1</accession>
<keyword evidence="2" id="KW-1185">Reference proteome</keyword>
<dbReference type="Proteomes" id="UP000478052">
    <property type="component" value="Unassembled WGS sequence"/>
</dbReference>